<name>A0A9N9HNU7_FUNMO</name>
<sequence length="47" mass="5994">ERFIGRTHMSHRLYGLMFVEYRKSFRIIELMDYRMISEYRKSFRTIE</sequence>
<feature type="non-terminal residue" evidence="1">
    <location>
        <position position="1"/>
    </location>
</feature>
<dbReference type="AlphaFoldDB" id="A0A9N9HNU7"/>
<protein>
    <submittedName>
        <fullName evidence="1">10328_t:CDS:1</fullName>
    </submittedName>
</protein>
<organism evidence="1 2">
    <name type="scientific">Funneliformis mosseae</name>
    <name type="common">Endomycorrhizal fungus</name>
    <name type="synonym">Glomus mosseae</name>
    <dbReference type="NCBI Taxonomy" id="27381"/>
    <lineage>
        <taxon>Eukaryota</taxon>
        <taxon>Fungi</taxon>
        <taxon>Fungi incertae sedis</taxon>
        <taxon>Mucoromycota</taxon>
        <taxon>Glomeromycotina</taxon>
        <taxon>Glomeromycetes</taxon>
        <taxon>Glomerales</taxon>
        <taxon>Glomeraceae</taxon>
        <taxon>Funneliformis</taxon>
    </lineage>
</organism>
<accession>A0A9N9HNU7</accession>
<dbReference type="EMBL" id="CAJVPP010008626">
    <property type="protein sequence ID" value="CAG8698390.1"/>
    <property type="molecule type" value="Genomic_DNA"/>
</dbReference>
<evidence type="ECO:0000313" key="2">
    <source>
        <dbReference type="Proteomes" id="UP000789375"/>
    </source>
</evidence>
<evidence type="ECO:0000313" key="1">
    <source>
        <dbReference type="EMBL" id="CAG8698390.1"/>
    </source>
</evidence>
<keyword evidence="2" id="KW-1185">Reference proteome</keyword>
<comment type="caution">
    <text evidence="1">The sequence shown here is derived from an EMBL/GenBank/DDBJ whole genome shotgun (WGS) entry which is preliminary data.</text>
</comment>
<reference evidence="1" key="1">
    <citation type="submission" date="2021-06" db="EMBL/GenBank/DDBJ databases">
        <authorList>
            <person name="Kallberg Y."/>
            <person name="Tangrot J."/>
            <person name="Rosling A."/>
        </authorList>
    </citation>
    <scope>NUCLEOTIDE SEQUENCE</scope>
    <source>
        <strain evidence="1">87-6 pot B 2015</strain>
    </source>
</reference>
<proteinExistence type="predicted"/>
<gene>
    <name evidence="1" type="ORF">FMOSSE_LOCUS13701</name>
</gene>
<dbReference type="Proteomes" id="UP000789375">
    <property type="component" value="Unassembled WGS sequence"/>
</dbReference>